<gene>
    <name evidence="1" type="ORF">KFL_000560170</name>
</gene>
<dbReference type="STRING" id="105231.A0A1Y1HVG5"/>
<dbReference type="OrthoDB" id="2018788at2759"/>
<sequence>MMQATATKTSFHIGETTITIPLTAEIAQELDDGLSSVLQTFKDKEQATRPKRWESLDWKHKGDLAAGGVHLEVFCNPNAYANAFQAKVLITAKDDRMQVTAEGQLSALKADISTFLESQ</sequence>
<keyword evidence="2" id="KW-1185">Reference proteome</keyword>
<reference evidence="1 2" key="1">
    <citation type="journal article" date="2014" name="Nat. Commun.">
        <title>Klebsormidium flaccidum genome reveals primary factors for plant terrestrial adaptation.</title>
        <authorList>
            <person name="Hori K."/>
            <person name="Maruyama F."/>
            <person name="Fujisawa T."/>
            <person name="Togashi T."/>
            <person name="Yamamoto N."/>
            <person name="Seo M."/>
            <person name="Sato S."/>
            <person name="Yamada T."/>
            <person name="Mori H."/>
            <person name="Tajima N."/>
            <person name="Moriyama T."/>
            <person name="Ikeuchi M."/>
            <person name="Watanabe M."/>
            <person name="Wada H."/>
            <person name="Kobayashi K."/>
            <person name="Saito M."/>
            <person name="Masuda T."/>
            <person name="Sasaki-Sekimoto Y."/>
            <person name="Mashiguchi K."/>
            <person name="Awai K."/>
            <person name="Shimojima M."/>
            <person name="Masuda S."/>
            <person name="Iwai M."/>
            <person name="Nobusawa T."/>
            <person name="Narise T."/>
            <person name="Kondo S."/>
            <person name="Saito H."/>
            <person name="Sato R."/>
            <person name="Murakawa M."/>
            <person name="Ihara Y."/>
            <person name="Oshima-Yamada Y."/>
            <person name="Ohtaka K."/>
            <person name="Satoh M."/>
            <person name="Sonobe K."/>
            <person name="Ishii M."/>
            <person name="Ohtani R."/>
            <person name="Kanamori-Sato M."/>
            <person name="Honoki R."/>
            <person name="Miyazaki D."/>
            <person name="Mochizuki H."/>
            <person name="Umetsu J."/>
            <person name="Higashi K."/>
            <person name="Shibata D."/>
            <person name="Kamiya Y."/>
            <person name="Sato N."/>
            <person name="Nakamura Y."/>
            <person name="Tabata S."/>
            <person name="Ida S."/>
            <person name="Kurokawa K."/>
            <person name="Ohta H."/>
        </authorList>
    </citation>
    <scope>NUCLEOTIDE SEQUENCE [LARGE SCALE GENOMIC DNA]</scope>
    <source>
        <strain evidence="1 2">NIES-2285</strain>
    </source>
</reference>
<dbReference type="EMBL" id="DF237005">
    <property type="protein sequence ID" value="GAQ80527.1"/>
    <property type="molecule type" value="Genomic_DNA"/>
</dbReference>
<evidence type="ECO:0000313" key="2">
    <source>
        <dbReference type="Proteomes" id="UP000054558"/>
    </source>
</evidence>
<evidence type="ECO:0000313" key="1">
    <source>
        <dbReference type="EMBL" id="GAQ80527.1"/>
    </source>
</evidence>
<protein>
    <submittedName>
        <fullName evidence="1">Uncharacterized protein</fullName>
    </submittedName>
</protein>
<name>A0A1Y1HVG5_KLENI</name>
<proteinExistence type="predicted"/>
<organism evidence="1 2">
    <name type="scientific">Klebsormidium nitens</name>
    <name type="common">Green alga</name>
    <name type="synonym">Ulothrix nitens</name>
    <dbReference type="NCBI Taxonomy" id="105231"/>
    <lineage>
        <taxon>Eukaryota</taxon>
        <taxon>Viridiplantae</taxon>
        <taxon>Streptophyta</taxon>
        <taxon>Klebsormidiophyceae</taxon>
        <taxon>Klebsormidiales</taxon>
        <taxon>Klebsormidiaceae</taxon>
        <taxon>Klebsormidium</taxon>
    </lineage>
</organism>
<dbReference type="OMA" id="FCNPNIW"/>
<dbReference type="AlphaFoldDB" id="A0A1Y1HVG5"/>
<accession>A0A1Y1HVG5</accession>
<dbReference type="Proteomes" id="UP000054558">
    <property type="component" value="Unassembled WGS sequence"/>
</dbReference>